<sequence length="351" mass="40877">MNIAYIVPKLANKGPIIVVLELVNQMIKNGHQCTVFFFDKEREIQVPCPTQQISYFQSIEFNKFDIIHTHGLRPDCYIFFHKPIHCSAKIISTLHNYVITDFSYQYNKFIAYTIGNLWMLMLKRHDKIITLTKNALKYYTHWFSPQKLTYAYNTRNIPTNQPISALETENILQFKGESILIGVNAALTPRKGIDQLIQALPHLPNYKLIIIGNGKSMKELKQQCIDNSTADRVLFLGYKKDAYRFLPYYDLYALPSRSEGFVLTLIEAAIFKKQVICSNIPVFTEIVTDSEVAFFDLDNIPSLIKAIQRAQNEKVLGENLYKKYIQTFSPEKFYDRHYSIYMATINKRYLE</sequence>
<reference evidence="3 4" key="1">
    <citation type="submission" date="2018-08" db="EMBL/GenBank/DDBJ databases">
        <title>A genome reference for cultivated species of the human gut microbiota.</title>
        <authorList>
            <person name="Zou Y."/>
            <person name="Xue W."/>
            <person name="Luo G."/>
        </authorList>
    </citation>
    <scope>NUCLEOTIDE SEQUENCE [LARGE SCALE GENOMIC DNA]</scope>
    <source>
        <strain evidence="3 4">OM08-14</strain>
    </source>
</reference>
<evidence type="ECO:0000259" key="2">
    <source>
        <dbReference type="Pfam" id="PF13439"/>
    </source>
</evidence>
<evidence type="ECO:0000313" key="3">
    <source>
        <dbReference type="EMBL" id="RGM34421.1"/>
    </source>
</evidence>
<dbReference type="Pfam" id="PF13439">
    <property type="entry name" value="Glyco_transf_4"/>
    <property type="match status" value="1"/>
</dbReference>
<dbReference type="GO" id="GO:0016757">
    <property type="term" value="F:glycosyltransferase activity"/>
    <property type="evidence" value="ECO:0007669"/>
    <property type="project" value="InterPro"/>
</dbReference>
<dbReference type="CDD" id="cd03811">
    <property type="entry name" value="GT4_GT28_WabH-like"/>
    <property type="match status" value="1"/>
</dbReference>
<keyword evidence="3" id="KW-0808">Transferase</keyword>
<comment type="caution">
    <text evidence="3">The sequence shown here is derived from an EMBL/GenBank/DDBJ whole genome shotgun (WGS) entry which is preliminary data.</text>
</comment>
<dbReference type="AlphaFoldDB" id="A0A3E4VWT4"/>
<evidence type="ECO:0000313" key="4">
    <source>
        <dbReference type="Proteomes" id="UP000260780"/>
    </source>
</evidence>
<dbReference type="Gene3D" id="3.40.50.2000">
    <property type="entry name" value="Glycogen Phosphorylase B"/>
    <property type="match status" value="2"/>
</dbReference>
<dbReference type="Proteomes" id="UP000260780">
    <property type="component" value="Unassembled WGS sequence"/>
</dbReference>
<dbReference type="RefSeq" id="WP_117748599.1">
    <property type="nucleotide sequence ID" value="NZ_CAUDCD010000040.1"/>
</dbReference>
<dbReference type="PANTHER" id="PTHR12526:SF630">
    <property type="entry name" value="GLYCOSYLTRANSFERASE"/>
    <property type="match status" value="1"/>
</dbReference>
<dbReference type="EMBL" id="QSTF01000069">
    <property type="protein sequence ID" value="RGM34421.1"/>
    <property type="molecule type" value="Genomic_DNA"/>
</dbReference>
<organism evidence="3 4">
    <name type="scientific">Phocaeicola plebeius</name>
    <dbReference type="NCBI Taxonomy" id="310297"/>
    <lineage>
        <taxon>Bacteria</taxon>
        <taxon>Pseudomonadati</taxon>
        <taxon>Bacteroidota</taxon>
        <taxon>Bacteroidia</taxon>
        <taxon>Bacteroidales</taxon>
        <taxon>Bacteroidaceae</taxon>
        <taxon>Phocaeicola</taxon>
    </lineage>
</organism>
<dbReference type="InterPro" id="IPR001296">
    <property type="entry name" value="Glyco_trans_1"/>
</dbReference>
<dbReference type="SUPFAM" id="SSF53756">
    <property type="entry name" value="UDP-Glycosyltransferase/glycogen phosphorylase"/>
    <property type="match status" value="1"/>
</dbReference>
<accession>A0A3E4VWT4</accession>
<protein>
    <submittedName>
        <fullName evidence="3">Glycosyltransferase</fullName>
    </submittedName>
</protein>
<feature type="domain" description="Glycosyltransferase subfamily 4-like N-terminal" evidence="2">
    <location>
        <begin position="18"/>
        <end position="153"/>
    </location>
</feature>
<proteinExistence type="predicted"/>
<name>A0A3E4VWT4_9BACT</name>
<evidence type="ECO:0000259" key="1">
    <source>
        <dbReference type="Pfam" id="PF00534"/>
    </source>
</evidence>
<feature type="domain" description="Glycosyl transferase family 1" evidence="1">
    <location>
        <begin position="170"/>
        <end position="319"/>
    </location>
</feature>
<dbReference type="Pfam" id="PF00534">
    <property type="entry name" value="Glycos_transf_1"/>
    <property type="match status" value="1"/>
</dbReference>
<gene>
    <name evidence="3" type="ORF">DXC17_16460</name>
</gene>
<dbReference type="PANTHER" id="PTHR12526">
    <property type="entry name" value="GLYCOSYLTRANSFERASE"/>
    <property type="match status" value="1"/>
</dbReference>
<dbReference type="InterPro" id="IPR028098">
    <property type="entry name" value="Glyco_trans_4-like_N"/>
</dbReference>